<dbReference type="Pfam" id="PF12079">
    <property type="entry name" value="DUF3558"/>
    <property type="match status" value="1"/>
</dbReference>
<dbReference type="EMBL" id="CP046171">
    <property type="protein sequence ID" value="QIS02516.1"/>
    <property type="molecule type" value="Genomic_DNA"/>
</dbReference>
<feature type="chain" id="PRO_5038475120" evidence="2">
    <location>
        <begin position="24"/>
        <end position="193"/>
    </location>
</feature>
<organism evidence="3 4">
    <name type="scientific">Nocardia brasiliensis</name>
    <dbReference type="NCBI Taxonomy" id="37326"/>
    <lineage>
        <taxon>Bacteria</taxon>
        <taxon>Bacillati</taxon>
        <taxon>Actinomycetota</taxon>
        <taxon>Actinomycetes</taxon>
        <taxon>Mycobacteriales</taxon>
        <taxon>Nocardiaceae</taxon>
        <taxon>Nocardia</taxon>
    </lineage>
</organism>
<feature type="region of interest" description="Disordered" evidence="1">
    <location>
        <begin position="24"/>
        <end position="80"/>
    </location>
</feature>
<name>A0A6G9XNN4_NOCBR</name>
<feature type="compositionally biased region" description="Basic and acidic residues" evidence="1">
    <location>
        <begin position="70"/>
        <end position="80"/>
    </location>
</feature>
<evidence type="ECO:0000313" key="3">
    <source>
        <dbReference type="EMBL" id="QIS02516.1"/>
    </source>
</evidence>
<dbReference type="PROSITE" id="PS51257">
    <property type="entry name" value="PROKAR_LIPOPROTEIN"/>
    <property type="match status" value="1"/>
</dbReference>
<proteinExistence type="predicted"/>
<reference evidence="3 4" key="1">
    <citation type="journal article" date="2019" name="ACS Chem. Biol.">
        <title>Identification and Mobilization of a Cryptic Antibiotic Biosynthesis Gene Locus from a Human-Pathogenic Nocardia Isolate.</title>
        <authorList>
            <person name="Herisse M."/>
            <person name="Ishida K."/>
            <person name="Porter J.L."/>
            <person name="Howden B."/>
            <person name="Hertweck C."/>
            <person name="Stinear T.P."/>
            <person name="Pidot S.J."/>
        </authorList>
    </citation>
    <scope>NUCLEOTIDE SEQUENCE [LARGE SCALE GENOMIC DNA]</scope>
    <source>
        <strain evidence="3 4">AUSMDU00024985</strain>
    </source>
</reference>
<gene>
    <name evidence="3" type="ORF">F5X71_09465</name>
</gene>
<keyword evidence="2" id="KW-0732">Signal</keyword>
<feature type="signal peptide" evidence="2">
    <location>
        <begin position="1"/>
        <end position="23"/>
    </location>
</feature>
<sequence length="193" mass="20533">MTRRSKSWTVGILALGAVLVAGGCGPSKGDGSPSTTQNGDTSSSKPSLAADAPSDYDPCNDIPQSVLDSEQLRSKEKEDSNAAGGIKWRGCAWIQTDGYSPSIRTTNLTVDMVRDKKFQGALEFTINGRRAISTRQNTDHPEAVCTVNVEMKAGSLEVFLSNPPSRKKTGALDTCQLARTLTEKVVPTMPASV</sequence>
<dbReference type="InterPro" id="IPR024520">
    <property type="entry name" value="DUF3558"/>
</dbReference>
<dbReference type="Proteomes" id="UP000501705">
    <property type="component" value="Chromosome"/>
</dbReference>
<dbReference type="AlphaFoldDB" id="A0A6G9XNN4"/>
<evidence type="ECO:0000256" key="1">
    <source>
        <dbReference type="SAM" id="MobiDB-lite"/>
    </source>
</evidence>
<protein>
    <submittedName>
        <fullName evidence="3">DUF3558 domain-containing protein</fullName>
    </submittedName>
</protein>
<feature type="compositionally biased region" description="Polar residues" evidence="1">
    <location>
        <begin position="32"/>
        <end position="46"/>
    </location>
</feature>
<evidence type="ECO:0000256" key="2">
    <source>
        <dbReference type="SAM" id="SignalP"/>
    </source>
</evidence>
<accession>A0A6G9XNN4</accession>
<evidence type="ECO:0000313" key="4">
    <source>
        <dbReference type="Proteomes" id="UP000501705"/>
    </source>
</evidence>